<dbReference type="InterPro" id="IPR016167">
    <property type="entry name" value="FAD-bd_PCMH_sub1"/>
</dbReference>
<reference evidence="5 6" key="1">
    <citation type="submission" date="2020-04" db="EMBL/GenBank/DDBJ databases">
        <authorList>
            <person name="Klaysubun C."/>
            <person name="Duangmal K."/>
            <person name="Lipun K."/>
        </authorList>
    </citation>
    <scope>NUCLEOTIDE SEQUENCE [LARGE SCALE GENOMIC DNA]</scope>
    <source>
        <strain evidence="5 6">K10HN5</strain>
    </source>
</reference>
<dbReference type="InterPro" id="IPR051312">
    <property type="entry name" value="Diverse_Substr_Oxidored"/>
</dbReference>
<dbReference type="InterPro" id="IPR016169">
    <property type="entry name" value="FAD-bd_PCMH_sub2"/>
</dbReference>
<dbReference type="Gene3D" id="3.30.465.10">
    <property type="match status" value="1"/>
</dbReference>
<accession>A0ABX1S9D9</accession>
<dbReference type="PANTHER" id="PTHR42659:SF2">
    <property type="entry name" value="XANTHINE DEHYDROGENASE SUBUNIT C-RELATED"/>
    <property type="match status" value="1"/>
</dbReference>
<evidence type="ECO:0000313" key="6">
    <source>
        <dbReference type="Proteomes" id="UP000820669"/>
    </source>
</evidence>
<dbReference type="Pfam" id="PF00941">
    <property type="entry name" value="FAD_binding_5"/>
    <property type="match status" value="1"/>
</dbReference>
<evidence type="ECO:0000256" key="2">
    <source>
        <dbReference type="ARBA" id="ARBA00022827"/>
    </source>
</evidence>
<dbReference type="Proteomes" id="UP000820669">
    <property type="component" value="Unassembled WGS sequence"/>
</dbReference>
<dbReference type="InterPro" id="IPR036683">
    <property type="entry name" value="CO_DH_flav_C_dom_sf"/>
</dbReference>
<dbReference type="PANTHER" id="PTHR42659">
    <property type="entry name" value="XANTHINE DEHYDROGENASE SUBUNIT C-RELATED"/>
    <property type="match status" value="1"/>
</dbReference>
<keyword evidence="2" id="KW-0274">FAD</keyword>
<organism evidence="5 6">
    <name type="scientific">Pseudonocardia acidicola</name>
    <dbReference type="NCBI Taxonomy" id="2724939"/>
    <lineage>
        <taxon>Bacteria</taxon>
        <taxon>Bacillati</taxon>
        <taxon>Actinomycetota</taxon>
        <taxon>Actinomycetes</taxon>
        <taxon>Pseudonocardiales</taxon>
        <taxon>Pseudonocardiaceae</taxon>
        <taxon>Pseudonocardia</taxon>
    </lineage>
</organism>
<gene>
    <name evidence="5" type="ORF">HF526_06020</name>
</gene>
<dbReference type="InterPro" id="IPR002346">
    <property type="entry name" value="Mopterin_DH_FAD-bd"/>
</dbReference>
<keyword evidence="3" id="KW-0560">Oxidoreductase</keyword>
<dbReference type="Gene3D" id="3.30.43.10">
    <property type="entry name" value="Uridine Diphospho-n-acetylenolpyruvylglucosamine Reductase, domain 2"/>
    <property type="match status" value="1"/>
</dbReference>
<protein>
    <recommendedName>
        <fullName evidence="4">FAD-binding PCMH-type domain-containing protein</fullName>
    </recommendedName>
</protein>
<feature type="domain" description="FAD-binding PCMH-type" evidence="4">
    <location>
        <begin position="1"/>
        <end position="178"/>
    </location>
</feature>
<dbReference type="SMART" id="SM01092">
    <property type="entry name" value="CO_deh_flav_C"/>
    <property type="match status" value="1"/>
</dbReference>
<dbReference type="SUPFAM" id="SSF56176">
    <property type="entry name" value="FAD-binding/transporter-associated domain-like"/>
    <property type="match status" value="1"/>
</dbReference>
<dbReference type="PROSITE" id="PS51387">
    <property type="entry name" value="FAD_PCMH"/>
    <property type="match status" value="1"/>
</dbReference>
<comment type="caution">
    <text evidence="5">The sequence shown here is derived from an EMBL/GenBank/DDBJ whole genome shotgun (WGS) entry which is preliminary data.</text>
</comment>
<evidence type="ECO:0000256" key="1">
    <source>
        <dbReference type="ARBA" id="ARBA00022630"/>
    </source>
</evidence>
<dbReference type="EMBL" id="JAAXLA010000007">
    <property type="protein sequence ID" value="NMH96874.1"/>
    <property type="molecule type" value="Genomic_DNA"/>
</dbReference>
<proteinExistence type="predicted"/>
<dbReference type="SUPFAM" id="SSF55447">
    <property type="entry name" value="CO dehydrogenase flavoprotein C-terminal domain-like"/>
    <property type="match status" value="1"/>
</dbReference>
<keyword evidence="1" id="KW-0285">Flavoprotein</keyword>
<dbReference type="InterPro" id="IPR005107">
    <property type="entry name" value="CO_DH_flav_C"/>
</dbReference>
<evidence type="ECO:0000313" key="5">
    <source>
        <dbReference type="EMBL" id="NMH96874.1"/>
    </source>
</evidence>
<dbReference type="InterPro" id="IPR036318">
    <property type="entry name" value="FAD-bd_PCMH-like_sf"/>
</dbReference>
<dbReference type="Gene3D" id="3.30.390.50">
    <property type="entry name" value="CO dehydrogenase flavoprotein, C-terminal domain"/>
    <property type="match status" value="1"/>
</dbReference>
<dbReference type="Pfam" id="PF03450">
    <property type="entry name" value="CO_deh_flav_C"/>
    <property type="match status" value="1"/>
</dbReference>
<dbReference type="InterPro" id="IPR016166">
    <property type="entry name" value="FAD-bd_PCMH"/>
</dbReference>
<keyword evidence="6" id="KW-1185">Reference proteome</keyword>
<sequence>MKPAPFQYVRPSTVDEAVGVLGEHGDDAKILAGGQSLLPLLNLRLAVPSVLVDISRLRQLRGASLSGAGATRYGACVVHSEIEDGVVPDRSAGLIRAAAAGIGYRAIRNRGTLGGSLAHSDGSAEWPVIMAALGAEVLARSARGERAVSCREFVQGFFTNALHEDELIVGVDVPPVKPGARWGLHKAARKPGEFADSLAVAVVDVAPDGVVRSADVWLGAARDVPLRLPGVENAMTGRRPTDLSRSEVVELVAEQCRSGIDGPSRYAAHLHGVTVARALAQLTAQGEG</sequence>
<name>A0ABX1S9D9_9PSEU</name>
<evidence type="ECO:0000259" key="4">
    <source>
        <dbReference type="PROSITE" id="PS51387"/>
    </source>
</evidence>
<evidence type="ECO:0000256" key="3">
    <source>
        <dbReference type="ARBA" id="ARBA00023002"/>
    </source>
</evidence>